<evidence type="ECO:0000313" key="6">
    <source>
        <dbReference type="RefSeq" id="XP_007036490.2"/>
    </source>
</evidence>
<keyword evidence="2" id="KW-0833">Ubl conjugation pathway</keyword>
<organism evidence="5 6">
    <name type="scientific">Theobroma cacao</name>
    <name type="common">Cacao</name>
    <name type="synonym">Cocoa</name>
    <dbReference type="NCBI Taxonomy" id="3641"/>
    <lineage>
        <taxon>Eukaryota</taxon>
        <taxon>Viridiplantae</taxon>
        <taxon>Streptophyta</taxon>
        <taxon>Embryophyta</taxon>
        <taxon>Tracheophyta</taxon>
        <taxon>Spermatophyta</taxon>
        <taxon>Magnoliopsida</taxon>
        <taxon>eudicotyledons</taxon>
        <taxon>Gunneridae</taxon>
        <taxon>Pentapetalae</taxon>
        <taxon>rosids</taxon>
        <taxon>malvids</taxon>
        <taxon>Malvales</taxon>
        <taxon>Malvaceae</taxon>
        <taxon>Byttnerioideae</taxon>
        <taxon>Theobroma</taxon>
    </lineage>
</organism>
<dbReference type="Gene3D" id="3.10.330.10">
    <property type="match status" value="1"/>
</dbReference>
<dbReference type="Pfam" id="PF03152">
    <property type="entry name" value="UFD1_N1"/>
    <property type="match status" value="1"/>
</dbReference>
<dbReference type="GeneID" id="18604096"/>
<evidence type="ECO:0000256" key="2">
    <source>
        <dbReference type="ARBA" id="ARBA00022786"/>
    </source>
</evidence>
<dbReference type="InterPro" id="IPR042299">
    <property type="entry name" value="Ufd1-like_Nn"/>
</dbReference>
<sequence length="305" mass="34058">MERSDLEAVAAAAAAAMELDSSFQHTYRCSASRVELGNRILMPLSAFDSLVDKGVESPWLFELCNPVTGKTSHCGVLEFTSDEGFVLLPAPMMESMELEEGELATLKSASLDKGTFLKLQPHTKNFMQLSDPKAVLEKAFRDFCCLTTGDTIMIMHNDIKFYIDIVEAKPSLAVNIIDTDCEVDFAVPLDYEPPQKKQKKAKLLQKQEQPIEAETVKFKAFNGIARRLDGEPVTEQVAVDDDHDSMMNAERKPCGSKKVVLGSNVIQCQEDSTGEPSRKGWQEVTNMKKEEEKFQPFTGRSYRLT</sequence>
<reference evidence="5" key="1">
    <citation type="journal article" date="1997" name="Nucleic Acids Res.">
        <title>tRNAscan-SE: a program for improved detection of transfer RNA genes in genomic sequence.</title>
        <authorList>
            <person name="Lowe T.M."/>
            <person name="Eddy S.R."/>
        </authorList>
    </citation>
    <scope>NUCLEOTIDE SEQUENCE [LARGE SCALE GENOMIC DNA]</scope>
    <source>
        <strain evidence="5">r\B97-61/B2</strain>
    </source>
</reference>
<accession>A0AB32VD10</accession>
<dbReference type="RefSeq" id="XP_007036490.2">
    <property type="nucleotide sequence ID" value="XM_007036428.2"/>
</dbReference>
<proteinExistence type="inferred from homology"/>
<evidence type="ECO:0000259" key="4">
    <source>
        <dbReference type="Pfam" id="PF24842"/>
    </source>
</evidence>
<dbReference type="InterPro" id="IPR055417">
    <property type="entry name" value="UFD1_N1"/>
</dbReference>
<dbReference type="GO" id="GO:0006511">
    <property type="term" value="P:ubiquitin-dependent protein catabolic process"/>
    <property type="evidence" value="ECO:0007669"/>
    <property type="project" value="InterPro"/>
</dbReference>
<evidence type="ECO:0000313" key="5">
    <source>
        <dbReference type="Proteomes" id="UP000694886"/>
    </source>
</evidence>
<dbReference type="Gramene" id="Tc03v2_t002310.1">
    <property type="protein sequence ID" value="Tc03v2_p002310.1"/>
    <property type="gene ID" value="Tc03v2_g002310"/>
</dbReference>
<evidence type="ECO:0000259" key="3">
    <source>
        <dbReference type="Pfam" id="PF03152"/>
    </source>
</evidence>
<dbReference type="InterPro" id="IPR004854">
    <property type="entry name" value="Ufd1-like"/>
</dbReference>
<gene>
    <name evidence="6" type="primary">LOC18604096</name>
</gene>
<dbReference type="Pfam" id="PF24842">
    <property type="entry name" value="UFD1_N2"/>
    <property type="match status" value="1"/>
</dbReference>
<feature type="domain" description="Ubiquitin fusion degradation protein UFD1 N-terminal subdomain 2" evidence="4">
    <location>
        <begin position="113"/>
        <end position="188"/>
    </location>
</feature>
<dbReference type="KEGG" id="tcc:18604096"/>
<name>A0AB32VD10_THECC</name>
<dbReference type="AlphaFoldDB" id="A0AB32VD10"/>
<dbReference type="Proteomes" id="UP000694886">
    <property type="component" value="Chromosome 3"/>
</dbReference>
<comment type="similarity">
    <text evidence="1">Belongs to the UFD1 family.</text>
</comment>
<dbReference type="InterPro" id="IPR055418">
    <property type="entry name" value="UFD1_N2"/>
</dbReference>
<reference evidence="6" key="2">
    <citation type="submission" date="2025-08" db="UniProtKB">
        <authorList>
            <consortium name="RefSeq"/>
        </authorList>
    </citation>
    <scope>IDENTIFICATION</scope>
</reference>
<dbReference type="Gene3D" id="2.40.40.50">
    <property type="entry name" value="Ubiquitin fusion degradation protein UFD1, N-terminal domain"/>
    <property type="match status" value="1"/>
</dbReference>
<dbReference type="PANTHER" id="PTHR12555">
    <property type="entry name" value="UBIQUITIN FUSION DEGRADATON PROTEIN 1"/>
    <property type="match status" value="1"/>
</dbReference>
<dbReference type="PANTHER" id="PTHR12555:SF13">
    <property type="entry name" value="UBIQUITIN RECOGNITION FACTOR IN ER-ASSOCIATED DEGRADATION PROTEIN 1"/>
    <property type="match status" value="1"/>
</dbReference>
<feature type="domain" description="Ubiquitin fusion degradation protein UFD1 N-terminal subdomain 1" evidence="3">
    <location>
        <begin position="30"/>
        <end position="111"/>
    </location>
</feature>
<protein>
    <submittedName>
        <fullName evidence="6">Ubiquitin fusion degradation protein 1 homolog</fullName>
    </submittedName>
</protein>
<evidence type="ECO:0000256" key="1">
    <source>
        <dbReference type="ARBA" id="ARBA00006043"/>
    </source>
</evidence>